<keyword evidence="1" id="KW-0813">Transport</keyword>
<dbReference type="GO" id="GO:0046872">
    <property type="term" value="F:metal ion binding"/>
    <property type="evidence" value="ECO:0007669"/>
    <property type="project" value="UniProtKB-KW"/>
</dbReference>
<dbReference type="InterPro" id="IPR002327">
    <property type="entry name" value="Cyt_c_1A/1B"/>
</dbReference>
<feature type="domain" description="Cytochrome c" evidence="8">
    <location>
        <begin position="26"/>
        <end position="130"/>
    </location>
</feature>
<organism evidence="9 10">
    <name type="scientific">Aminobacter aminovorans</name>
    <name type="common">Chelatobacter heintzii</name>
    <dbReference type="NCBI Taxonomy" id="83263"/>
    <lineage>
        <taxon>Bacteria</taxon>
        <taxon>Pseudomonadati</taxon>
        <taxon>Pseudomonadota</taxon>
        <taxon>Alphaproteobacteria</taxon>
        <taxon>Hyphomicrobiales</taxon>
        <taxon>Phyllobacteriaceae</taxon>
        <taxon>Aminobacter</taxon>
    </lineage>
</organism>
<accession>A0A380WJ27</accession>
<dbReference type="Gene3D" id="1.10.760.10">
    <property type="entry name" value="Cytochrome c-like domain"/>
    <property type="match status" value="1"/>
</dbReference>
<keyword evidence="5 6" id="KW-0408">Iron</keyword>
<evidence type="ECO:0000256" key="5">
    <source>
        <dbReference type="ARBA" id="ARBA00023004"/>
    </source>
</evidence>
<dbReference type="GO" id="GO:0020037">
    <property type="term" value="F:heme binding"/>
    <property type="evidence" value="ECO:0007669"/>
    <property type="project" value="InterPro"/>
</dbReference>
<dbReference type="InterPro" id="IPR036909">
    <property type="entry name" value="Cyt_c-like_dom_sf"/>
</dbReference>
<keyword evidence="2 6" id="KW-0349">Heme</keyword>
<keyword evidence="4" id="KW-0249">Electron transport</keyword>
<proteinExistence type="predicted"/>
<feature type="chain" id="PRO_5016863189" evidence="7">
    <location>
        <begin position="25"/>
        <end position="131"/>
    </location>
</feature>
<dbReference type="PRINTS" id="PR00604">
    <property type="entry name" value="CYTCHRMECIAB"/>
</dbReference>
<dbReference type="GO" id="GO:0009055">
    <property type="term" value="F:electron transfer activity"/>
    <property type="evidence" value="ECO:0007669"/>
    <property type="project" value="InterPro"/>
</dbReference>
<dbReference type="OrthoDB" id="9805828at2"/>
<dbReference type="EMBL" id="UFSM01000001">
    <property type="protein sequence ID" value="SUU88236.1"/>
    <property type="molecule type" value="Genomic_DNA"/>
</dbReference>
<dbReference type="InterPro" id="IPR009056">
    <property type="entry name" value="Cyt_c-like_dom"/>
</dbReference>
<dbReference type="PROSITE" id="PS51007">
    <property type="entry name" value="CYTC"/>
    <property type="match status" value="1"/>
</dbReference>
<protein>
    <submittedName>
        <fullName evidence="9">Cytochrome c550</fullName>
    </submittedName>
</protein>
<keyword evidence="7" id="KW-0732">Signal</keyword>
<evidence type="ECO:0000313" key="9">
    <source>
        <dbReference type="EMBL" id="SUU88236.1"/>
    </source>
</evidence>
<evidence type="ECO:0000256" key="7">
    <source>
        <dbReference type="SAM" id="SignalP"/>
    </source>
</evidence>
<reference evidence="9 10" key="1">
    <citation type="submission" date="2018-06" db="EMBL/GenBank/DDBJ databases">
        <authorList>
            <consortium name="Pathogen Informatics"/>
            <person name="Doyle S."/>
        </authorList>
    </citation>
    <scope>NUCLEOTIDE SEQUENCE [LARGE SCALE GENOMIC DNA]</scope>
    <source>
        <strain evidence="9 10">NCTC10684</strain>
    </source>
</reference>
<sequence>MRLTAWGAQALLAASVLATNPVHAAGDAAAGKKVFTKCMACHDMAVDKNKVGPSLHGVIGRTAGTLPSFEAKYSDAMKQAGAGGLVWDEANIAAYMKMPKEKVPGNKMAFAGLKDDTDIANVIAYIEEMSK</sequence>
<dbReference type="PANTHER" id="PTHR11961">
    <property type="entry name" value="CYTOCHROME C"/>
    <property type="match status" value="1"/>
</dbReference>
<dbReference type="RefSeq" id="WP_115730602.1">
    <property type="nucleotide sequence ID" value="NZ_BAAAVY010000010.1"/>
</dbReference>
<gene>
    <name evidence="9" type="primary">cycA_1</name>
    <name evidence="9" type="ORF">NCTC10684_01444</name>
</gene>
<dbReference type="SUPFAM" id="SSF46626">
    <property type="entry name" value="Cytochrome c"/>
    <property type="match status" value="1"/>
</dbReference>
<dbReference type="AlphaFoldDB" id="A0A380WJ27"/>
<evidence type="ECO:0000256" key="4">
    <source>
        <dbReference type="ARBA" id="ARBA00022982"/>
    </source>
</evidence>
<evidence type="ECO:0000313" key="10">
    <source>
        <dbReference type="Proteomes" id="UP000254701"/>
    </source>
</evidence>
<dbReference type="Proteomes" id="UP000254701">
    <property type="component" value="Unassembled WGS sequence"/>
</dbReference>
<evidence type="ECO:0000256" key="2">
    <source>
        <dbReference type="ARBA" id="ARBA00022617"/>
    </source>
</evidence>
<evidence type="ECO:0000256" key="6">
    <source>
        <dbReference type="PROSITE-ProRule" id="PRU00433"/>
    </source>
</evidence>
<evidence type="ECO:0000256" key="1">
    <source>
        <dbReference type="ARBA" id="ARBA00022448"/>
    </source>
</evidence>
<name>A0A380WJ27_AMIAI</name>
<dbReference type="Pfam" id="PF00034">
    <property type="entry name" value="Cytochrom_C"/>
    <property type="match status" value="1"/>
</dbReference>
<keyword evidence="3 6" id="KW-0479">Metal-binding</keyword>
<evidence type="ECO:0000259" key="8">
    <source>
        <dbReference type="PROSITE" id="PS51007"/>
    </source>
</evidence>
<evidence type="ECO:0000256" key="3">
    <source>
        <dbReference type="ARBA" id="ARBA00022723"/>
    </source>
</evidence>
<feature type="signal peptide" evidence="7">
    <location>
        <begin position="1"/>
        <end position="24"/>
    </location>
</feature>